<feature type="coiled-coil region" evidence="1">
    <location>
        <begin position="381"/>
        <end position="415"/>
    </location>
</feature>
<dbReference type="PROSITE" id="PS50878">
    <property type="entry name" value="RT_POL"/>
    <property type="match status" value="1"/>
</dbReference>
<dbReference type="InterPro" id="IPR036691">
    <property type="entry name" value="Endo/exonu/phosph_ase_sf"/>
</dbReference>
<dbReference type="GO" id="GO:0003824">
    <property type="term" value="F:catalytic activity"/>
    <property type="evidence" value="ECO:0007669"/>
    <property type="project" value="InterPro"/>
</dbReference>
<dbReference type="AlphaFoldDB" id="A0A023EWL3"/>
<dbReference type="VEuPathDB" id="VectorBase:AALF004385"/>
<dbReference type="VEuPathDB" id="VectorBase:AALFPA_071939"/>
<dbReference type="CDD" id="cd09076">
    <property type="entry name" value="L1-EN"/>
    <property type="match status" value="1"/>
</dbReference>
<dbReference type="VEuPathDB" id="VectorBase:AALF024568"/>
<feature type="region of interest" description="Disordered" evidence="2">
    <location>
        <begin position="472"/>
        <end position="496"/>
    </location>
</feature>
<dbReference type="PANTHER" id="PTHR47027">
    <property type="entry name" value="REVERSE TRANSCRIPTASE DOMAIN-CONTAINING PROTEIN"/>
    <property type="match status" value="1"/>
</dbReference>
<dbReference type="PANTHER" id="PTHR47027:SF20">
    <property type="entry name" value="REVERSE TRANSCRIPTASE-LIKE PROTEIN WITH RNA-DIRECTED DNA POLYMERASE DOMAIN"/>
    <property type="match status" value="1"/>
</dbReference>
<feature type="non-terminal residue" evidence="4">
    <location>
        <position position="1"/>
    </location>
</feature>
<reference evidence="4" key="1">
    <citation type="journal article" date="2014" name="PLoS Negl. Trop. Dis.">
        <title>Identification and characterization of seminal fluid proteins in the Asian tiger mosquito, Aedes albopictus.</title>
        <authorList>
            <person name="Boes K.E."/>
            <person name="Ribeiro J.M."/>
            <person name="Wong A."/>
            <person name="Harrington L.C."/>
            <person name="Wolfner M.F."/>
            <person name="Sirot L.K."/>
        </authorList>
    </citation>
    <scope>NUCLEOTIDE SEQUENCE</scope>
    <source>
        <tissue evidence="4">Reproductive organs</tissue>
    </source>
</reference>
<dbReference type="EMBL" id="GAPW01000120">
    <property type="protein sequence ID" value="JAC13478.1"/>
    <property type="molecule type" value="mRNA"/>
</dbReference>
<dbReference type="VEuPathDB" id="VectorBase:AALC636_024929"/>
<dbReference type="SUPFAM" id="SSF56219">
    <property type="entry name" value="DNase I-like"/>
    <property type="match status" value="1"/>
</dbReference>
<dbReference type="GO" id="GO:0071897">
    <property type="term" value="P:DNA biosynthetic process"/>
    <property type="evidence" value="ECO:0007669"/>
    <property type="project" value="UniProtKB-ARBA"/>
</dbReference>
<dbReference type="Pfam" id="PF03372">
    <property type="entry name" value="Exo_endo_phos"/>
    <property type="match status" value="1"/>
</dbReference>
<dbReference type="CDD" id="cd01650">
    <property type="entry name" value="RT_nLTR_like"/>
    <property type="match status" value="1"/>
</dbReference>
<dbReference type="InterPro" id="IPR005135">
    <property type="entry name" value="Endo/exonuclease/phosphatase"/>
</dbReference>
<evidence type="ECO:0000259" key="3">
    <source>
        <dbReference type="PROSITE" id="PS50878"/>
    </source>
</evidence>
<dbReference type="InterPro" id="IPR043502">
    <property type="entry name" value="DNA/RNA_pol_sf"/>
</dbReference>
<dbReference type="VEuPathDB" id="VectorBase:AALFPA_045872"/>
<name>A0A023EWL3_AEDAL</name>
<dbReference type="SUPFAM" id="SSF56672">
    <property type="entry name" value="DNA/RNA polymerases"/>
    <property type="match status" value="1"/>
</dbReference>
<evidence type="ECO:0000256" key="1">
    <source>
        <dbReference type="SAM" id="Coils"/>
    </source>
</evidence>
<sequence length="970" mass="111449">KTIVTENQQQNNTNRDQRQRPQRTKRTCDWKLGTWNCRSLNFIGSTRILADLLKDRGFGIVALQEVCWTGSMVRTFRGNHTIYQSCGNTRELGTAFIVMGDMQRRVIGWWPIDERMCRLRIKGRFFNFSIINVHSPHSGSTDDDKDAFYAQLEREYDRCPSHDVKIIIGDLNAQVGQEEEFRPTIGKFSAHQQTNENGLRLIDFAASKNMAIRSTFFQHSLPYRYTWRSPQQTESQIDHVLIDGRHFSDIIDVRTYRGANIDSDHYLVMVKLRPKLSVINNVRYRRPPRYNLERLKQPDVASAYAQNLEAALPDEGELDEAPLEDCWSTVKAAINDAAESTIGYVERNRRNEWFDEECRTVLEEKNAARAVMLQQGTRQNVERYKQKRKQQTRLFREKKRRLEEAECEEMELLCRSQETRKFYQKLNASRNGFVPRAEICRDKDGGLLTDGREVIERWKQHFDQHLNGVENVGTGAHGNGRNDDASAAEDGNEPTPTLREVKDAIHQLKTNKAAGKDGIAAELIKMGPEKLATCLHRLIVRIWETEQLPEEWKEGVICPIHKKGDHLECENFRAITILNAAYKVLSQIIFRRLSPKTNEFVGSYQAGFIDGRSTTDQIFTVRQILQKCREYQVPTHHLFIDFKAAYDSIDRAELWRIMDENGFPGKLTRLIKATMDGVQNCVRVSGELSSSFVSRRGLRQGDGLSCLLFNIALEGVMRRAGLNSRGTIFTKSGQFVCFADDMDIIARTFGTVAELYTRLKREAAKVGLVVNASKTKYMLVGGTEHDRIRLGSNVTIDGDTFEVVEEFVYLGSLLTADNNMSREFRRRIISGSRAYYGLQKKLRSKKIHPRTKCTMYKTLIRPVILYGHETWTMLEEDLQALGVFERRVLRTIFGGVQENGVWRRRMNHELAALYGEPSIQKVAKAGKIRWAGHVARMPDNNPAKLVFATDPTGTRRRGAQRARWADQVER</sequence>
<proteinExistence type="evidence at transcript level"/>
<feature type="domain" description="Reverse transcriptase" evidence="3">
    <location>
        <begin position="541"/>
        <end position="814"/>
    </location>
</feature>
<dbReference type="InterPro" id="IPR000477">
    <property type="entry name" value="RT_dom"/>
</dbReference>
<feature type="region of interest" description="Disordered" evidence="2">
    <location>
        <begin position="1"/>
        <end position="23"/>
    </location>
</feature>
<evidence type="ECO:0000313" key="4">
    <source>
        <dbReference type="EMBL" id="JAC13478.1"/>
    </source>
</evidence>
<evidence type="ECO:0000256" key="2">
    <source>
        <dbReference type="SAM" id="MobiDB-lite"/>
    </source>
</evidence>
<dbReference type="VEuPathDB" id="VectorBase:AALF007352"/>
<dbReference type="Gene3D" id="3.60.10.10">
    <property type="entry name" value="Endonuclease/exonuclease/phosphatase"/>
    <property type="match status" value="1"/>
</dbReference>
<accession>A0A023EWL3</accession>
<dbReference type="VEuPathDB" id="VectorBase:AALF007466"/>
<keyword evidence="1" id="KW-0175">Coiled coil</keyword>
<organism evidence="4">
    <name type="scientific">Aedes albopictus</name>
    <name type="common">Asian tiger mosquito</name>
    <name type="synonym">Stegomyia albopicta</name>
    <dbReference type="NCBI Taxonomy" id="7160"/>
    <lineage>
        <taxon>Eukaryota</taxon>
        <taxon>Metazoa</taxon>
        <taxon>Ecdysozoa</taxon>
        <taxon>Arthropoda</taxon>
        <taxon>Hexapoda</taxon>
        <taxon>Insecta</taxon>
        <taxon>Pterygota</taxon>
        <taxon>Neoptera</taxon>
        <taxon>Endopterygota</taxon>
        <taxon>Diptera</taxon>
        <taxon>Nematocera</taxon>
        <taxon>Culicoidea</taxon>
        <taxon>Culicidae</taxon>
        <taxon>Culicinae</taxon>
        <taxon>Aedini</taxon>
        <taxon>Aedes</taxon>
        <taxon>Stegomyia</taxon>
    </lineage>
</organism>
<feature type="non-terminal residue" evidence="4">
    <location>
        <position position="970"/>
    </location>
</feature>
<dbReference type="Pfam" id="PF00078">
    <property type="entry name" value="RVT_1"/>
    <property type="match status" value="1"/>
</dbReference>
<protein>
    <submittedName>
        <fullName evidence="4">Putative outcast ele5 orf1-h 1e-40-j 4</fullName>
    </submittedName>
</protein>